<dbReference type="AlphaFoldDB" id="A0A931DMR0"/>
<protein>
    <submittedName>
        <fullName evidence="1">Uncharacterized protein</fullName>
    </submittedName>
</protein>
<accession>A0A931DMR0</accession>
<sequence>MPEVVYKSAHPDVLAHWENTASTSAQRQWRETVEETIADLGFLGRRFATQGSTRVIGVEHPQDEDIPEGWRRDRSLPEAIVPALRTSAGRKIDARLATLTRPDPRKDLPGGMPEVGFDMRRFAYPGVAKHGDAVYVTWSIDPAVSDADKIDPAVWQRIKLSEYYAALEAEEAKTS</sequence>
<organism evidence="1 2">
    <name type="scientific">Actinomadura viridis</name>
    <dbReference type="NCBI Taxonomy" id="58110"/>
    <lineage>
        <taxon>Bacteria</taxon>
        <taxon>Bacillati</taxon>
        <taxon>Actinomycetota</taxon>
        <taxon>Actinomycetes</taxon>
        <taxon>Streptosporangiales</taxon>
        <taxon>Thermomonosporaceae</taxon>
        <taxon>Actinomadura</taxon>
    </lineage>
</organism>
<comment type="caution">
    <text evidence="1">The sequence shown here is derived from an EMBL/GenBank/DDBJ whole genome shotgun (WGS) entry which is preliminary data.</text>
</comment>
<reference evidence="1" key="1">
    <citation type="submission" date="2020-11" db="EMBL/GenBank/DDBJ databases">
        <title>Sequencing the genomes of 1000 actinobacteria strains.</title>
        <authorList>
            <person name="Klenk H.-P."/>
        </authorList>
    </citation>
    <scope>NUCLEOTIDE SEQUENCE</scope>
    <source>
        <strain evidence="1">DSM 43175</strain>
    </source>
</reference>
<dbReference type="Proteomes" id="UP000614047">
    <property type="component" value="Unassembled WGS sequence"/>
</dbReference>
<evidence type="ECO:0000313" key="2">
    <source>
        <dbReference type="Proteomes" id="UP000614047"/>
    </source>
</evidence>
<proteinExistence type="predicted"/>
<gene>
    <name evidence="1" type="ORF">IW256_004068</name>
</gene>
<evidence type="ECO:0000313" key="1">
    <source>
        <dbReference type="EMBL" id="MBG6089955.1"/>
    </source>
</evidence>
<keyword evidence="2" id="KW-1185">Reference proteome</keyword>
<dbReference type="RefSeq" id="WP_197012490.1">
    <property type="nucleotide sequence ID" value="NZ_BAABES010000010.1"/>
</dbReference>
<name>A0A931DMR0_9ACTN</name>
<dbReference type="EMBL" id="JADOUA010000001">
    <property type="protein sequence ID" value="MBG6089955.1"/>
    <property type="molecule type" value="Genomic_DNA"/>
</dbReference>